<gene>
    <name evidence="1" type="ORF">NX786_00730</name>
</gene>
<dbReference type="InterPro" id="IPR027417">
    <property type="entry name" value="P-loop_NTPase"/>
</dbReference>
<protein>
    <recommendedName>
        <fullName evidence="3">ATP-binding protein</fullName>
    </recommendedName>
</protein>
<dbReference type="RefSeq" id="WP_259447133.1">
    <property type="nucleotide sequence ID" value="NZ_JANUHC010000001.1"/>
</dbReference>
<dbReference type="Pfam" id="PF24389">
    <property type="entry name" value="ORC-CDC6-like"/>
    <property type="match status" value="1"/>
</dbReference>
<dbReference type="SUPFAM" id="SSF52540">
    <property type="entry name" value="P-loop containing nucleoside triphosphate hydrolases"/>
    <property type="match status" value="1"/>
</dbReference>
<proteinExistence type="predicted"/>
<dbReference type="InterPro" id="IPR056955">
    <property type="entry name" value="ORC-CDC6-like"/>
</dbReference>
<dbReference type="EMBL" id="JANUHC010000001">
    <property type="protein sequence ID" value="MCS0627872.1"/>
    <property type="molecule type" value="Genomic_DNA"/>
</dbReference>
<evidence type="ECO:0000313" key="2">
    <source>
        <dbReference type="Proteomes" id="UP001165263"/>
    </source>
</evidence>
<keyword evidence="2" id="KW-1185">Reference proteome</keyword>
<sequence>MQVIADAFLNTRADHLPDDLYKNFIVPPFFRRISIFTDPRSVRILGGRGCGKTMFIRYFCHATTFSPKRLSVADSEIGGIGLYFRPDTGFCALMSPEWLGERVARLAFSHYVALSLLLEARRAVRSLEKANLSDGPLPLEGGHLGRSLVKLLELSEPSLDALETRVCDLLDELELWVRNPRQRPEPTFISFASVIPKLGEDLSGWSARMTSIAFRSFIDEFENLQPAHREVICDAIKHPHKRLTVHIAHKRDAVTDFKTSSDERIVLLHDLRSIDLEEVLQTESEFELLAAELFLLRLHEANATFHCPMFDPEKLHDIKDLEYRLSDQYRKEVLRCVREILPVLSAPEISRIVVSDAPLRRRLRDYLQKGLQLQKEEQRYTPDDLISDTSPEASIVLGALLNRRSQKAVEIIAQFQQSTQPGKDRAADPFYKVGGWVDNNLYGCLFHLFAGLPRRANILYAGFERYCRLASPNLRFFQELCHTALLLAFQRQSADRLEGQLRVDPEKQAIAAKQVSEALFQDILELGSHGARLLEIANRLGRVFEAFNRRRSQSEAEINHFSIDQADQQDLSPVSKELIREAKVWSVLYEEKDTKNKSDYDVSQSDLVLNRIYTPRFNISYRKRKKITLRAGEVDVIFLHSSAQFELLLKTLVEPDDTNRPQTSDKLF</sequence>
<dbReference type="Proteomes" id="UP001165263">
    <property type="component" value="Unassembled WGS sequence"/>
</dbReference>
<comment type="caution">
    <text evidence="1">The sequence shown here is derived from an EMBL/GenBank/DDBJ whole genome shotgun (WGS) entry which is preliminary data.</text>
</comment>
<evidence type="ECO:0000313" key="1">
    <source>
        <dbReference type="EMBL" id="MCS0627872.1"/>
    </source>
</evidence>
<reference evidence="1" key="1">
    <citation type="submission" date="2022-08" db="EMBL/GenBank/DDBJ databases">
        <title>Reclassification of Massilia species as members of the genera Telluria, Duganella, Pseudoduganella, Mokoshia gen. nov. and Zemynaea gen. nov. using orthogonal and non-orthogonal genome-based approaches.</title>
        <authorList>
            <person name="Bowman J.P."/>
        </authorList>
    </citation>
    <scope>NUCLEOTIDE SEQUENCE</scope>
    <source>
        <strain evidence="1">LMG 11547</strain>
    </source>
</reference>
<evidence type="ECO:0008006" key="3">
    <source>
        <dbReference type="Google" id="ProtNLM"/>
    </source>
</evidence>
<accession>A0ABT2BSA1</accession>
<name>A0ABT2BSA1_9BURK</name>
<organism evidence="1 2">
    <name type="scientific">Telluria mixta</name>
    <dbReference type="NCBI Taxonomy" id="34071"/>
    <lineage>
        <taxon>Bacteria</taxon>
        <taxon>Pseudomonadati</taxon>
        <taxon>Pseudomonadota</taxon>
        <taxon>Betaproteobacteria</taxon>
        <taxon>Burkholderiales</taxon>
        <taxon>Oxalobacteraceae</taxon>
        <taxon>Telluria group</taxon>
        <taxon>Telluria</taxon>
    </lineage>
</organism>